<dbReference type="InterPro" id="IPR029063">
    <property type="entry name" value="SAM-dependent_MTases_sf"/>
</dbReference>
<accession>A0A0S2TEV4</accession>
<dbReference type="SUPFAM" id="SSF53335">
    <property type="entry name" value="S-adenosyl-L-methionine-dependent methyltransferases"/>
    <property type="match status" value="1"/>
</dbReference>
<protein>
    <recommendedName>
        <fullName evidence="1">Methyltransferase domain-containing protein</fullName>
    </recommendedName>
</protein>
<name>A0A0S2TEV4_9GAMM</name>
<feature type="domain" description="Methyltransferase" evidence="1">
    <location>
        <begin position="25"/>
        <end position="133"/>
    </location>
</feature>
<dbReference type="STRING" id="1748243.Tel_11290"/>
<gene>
    <name evidence="2" type="ORF">Tel_11290</name>
</gene>
<proteinExistence type="predicted"/>
<dbReference type="CDD" id="cd02440">
    <property type="entry name" value="AdoMet_MTases"/>
    <property type="match status" value="1"/>
</dbReference>
<reference evidence="2" key="1">
    <citation type="submission" date="2015-10" db="EMBL/GenBank/DDBJ databases">
        <title>Description of Candidatus Tenderia electrophaga gen. nov, sp. nov., an Uncultivated Electroautotroph from a Biocathode Enrichment.</title>
        <authorList>
            <person name="Eddie B.J."/>
            <person name="Malanoski A.P."/>
            <person name="Wang Z."/>
            <person name="Hall R.J."/>
            <person name="Oh S.D."/>
            <person name="Heiner C."/>
            <person name="Lin B."/>
            <person name="Strycharz-Glaven S.M."/>
        </authorList>
    </citation>
    <scope>NUCLEOTIDE SEQUENCE [LARGE SCALE GENOMIC DNA]</scope>
    <source>
        <strain evidence="2">NRL1</strain>
    </source>
</reference>
<sequence>MRLLGRAVGGEHQVRRDMVEQAGLSPGERVLDVGCGTGTLAVLMAQKVGTSGEIVGIDLSPRMIERARRKALLPQLKFYQQSIEAINFPDGYFDAVTATYVLHEMPRAARCNTLREIRRVLKPGGRLLVVDIYRPGGKFRYAVFRLLMLLENPTAWDFLDHGLLNELGEAGFENFRQSFIVDDLVPATLAVNPLPVQKAGDGTDVQQHD</sequence>
<dbReference type="Pfam" id="PF13847">
    <property type="entry name" value="Methyltransf_31"/>
    <property type="match status" value="1"/>
</dbReference>
<keyword evidence="3" id="KW-1185">Reference proteome</keyword>
<dbReference type="GO" id="GO:0008168">
    <property type="term" value="F:methyltransferase activity"/>
    <property type="evidence" value="ECO:0007669"/>
    <property type="project" value="TreeGrafter"/>
</dbReference>
<evidence type="ECO:0000259" key="1">
    <source>
        <dbReference type="Pfam" id="PF13847"/>
    </source>
</evidence>
<evidence type="ECO:0000313" key="2">
    <source>
        <dbReference type="EMBL" id="ALP53672.1"/>
    </source>
</evidence>
<evidence type="ECO:0000313" key="3">
    <source>
        <dbReference type="Proteomes" id="UP000055136"/>
    </source>
</evidence>
<dbReference type="EMBL" id="CP013099">
    <property type="protein sequence ID" value="ALP53672.1"/>
    <property type="molecule type" value="Genomic_DNA"/>
</dbReference>
<dbReference type="Proteomes" id="UP000055136">
    <property type="component" value="Chromosome"/>
</dbReference>
<organism evidence="2 3">
    <name type="scientific">Candidatus Tenderia electrophaga</name>
    <dbReference type="NCBI Taxonomy" id="1748243"/>
    <lineage>
        <taxon>Bacteria</taxon>
        <taxon>Pseudomonadati</taxon>
        <taxon>Pseudomonadota</taxon>
        <taxon>Gammaproteobacteria</taxon>
        <taxon>Candidatus Tenderiales</taxon>
        <taxon>Candidatus Tenderiaceae</taxon>
        <taxon>Candidatus Tenderia</taxon>
    </lineage>
</organism>
<dbReference type="InterPro" id="IPR025714">
    <property type="entry name" value="Methyltranfer_dom"/>
</dbReference>
<dbReference type="PANTHER" id="PTHR43591:SF24">
    <property type="entry name" value="2-METHOXY-6-POLYPRENYL-1,4-BENZOQUINOL METHYLASE, MITOCHONDRIAL"/>
    <property type="match status" value="1"/>
</dbReference>
<dbReference type="AlphaFoldDB" id="A0A0S2TEV4"/>
<dbReference type="KEGG" id="tee:Tel_11290"/>
<dbReference type="Gene3D" id="3.40.50.150">
    <property type="entry name" value="Vaccinia Virus protein VP39"/>
    <property type="match status" value="1"/>
</dbReference>
<dbReference type="PANTHER" id="PTHR43591">
    <property type="entry name" value="METHYLTRANSFERASE"/>
    <property type="match status" value="1"/>
</dbReference>